<dbReference type="PANTHER" id="PTHR30487">
    <property type="entry name" value="TYPE 4 PREPILIN-LIKE PROTEINS LEADER PEPTIDE-PROCESSING ENZYME"/>
    <property type="match status" value="1"/>
</dbReference>
<dbReference type="PRINTS" id="PR00864">
    <property type="entry name" value="PREPILNPTASE"/>
</dbReference>
<keyword evidence="3" id="KW-0472">Membrane</keyword>
<reference evidence="5 6" key="1">
    <citation type="submission" date="2018-08" db="EMBL/GenBank/DDBJ databases">
        <title>Microbacterium lemovicicum sp. nov., a bacterium isolated from a natural uranium-rich soil.</title>
        <authorList>
            <person name="ORTET P."/>
        </authorList>
    </citation>
    <scope>NUCLEOTIDE SEQUENCE [LARGE SCALE GENOMIC DNA]</scope>
    <source>
        <strain evidence="5 6">Viu22</strain>
    </source>
</reference>
<evidence type="ECO:0000313" key="5">
    <source>
        <dbReference type="EMBL" id="AZS36535.1"/>
    </source>
</evidence>
<dbReference type="RefSeq" id="WP_127095220.1">
    <property type="nucleotide sequence ID" value="NZ_CP031423.1"/>
</dbReference>
<feature type="transmembrane region" description="Helical" evidence="3">
    <location>
        <begin position="6"/>
        <end position="28"/>
    </location>
</feature>
<evidence type="ECO:0000256" key="1">
    <source>
        <dbReference type="ARBA" id="ARBA00005801"/>
    </source>
</evidence>
<accession>A0A3Q9J0A6</accession>
<dbReference type="EMBL" id="CP031423">
    <property type="protein sequence ID" value="AZS36535.1"/>
    <property type="molecule type" value="Genomic_DNA"/>
</dbReference>
<evidence type="ECO:0000313" key="6">
    <source>
        <dbReference type="Proteomes" id="UP000276888"/>
    </source>
</evidence>
<organism evidence="5 6">
    <name type="scientific">Microbacterium lemovicicum</name>
    <dbReference type="NCBI Taxonomy" id="1072463"/>
    <lineage>
        <taxon>Bacteria</taxon>
        <taxon>Bacillati</taxon>
        <taxon>Actinomycetota</taxon>
        <taxon>Actinomycetes</taxon>
        <taxon>Micrococcales</taxon>
        <taxon>Microbacteriaceae</taxon>
        <taxon>Microbacterium</taxon>
    </lineage>
</organism>
<keyword evidence="3" id="KW-0812">Transmembrane</keyword>
<dbReference type="Gene3D" id="1.20.120.1220">
    <property type="match status" value="1"/>
</dbReference>
<dbReference type="KEGG" id="mlv:CVS47_01141"/>
<gene>
    <name evidence="5" type="ORF">CVS47_01141</name>
</gene>
<dbReference type="GO" id="GO:0005886">
    <property type="term" value="C:plasma membrane"/>
    <property type="evidence" value="ECO:0007669"/>
    <property type="project" value="TreeGrafter"/>
</dbReference>
<comment type="similarity">
    <text evidence="1 2">Belongs to the peptidase A24 family.</text>
</comment>
<keyword evidence="6" id="KW-1185">Reference proteome</keyword>
<feature type="transmembrane region" description="Helical" evidence="3">
    <location>
        <begin position="116"/>
        <end position="134"/>
    </location>
</feature>
<dbReference type="InterPro" id="IPR014032">
    <property type="entry name" value="Peptidase_A24A_bac"/>
</dbReference>
<evidence type="ECO:0000259" key="4">
    <source>
        <dbReference type="Pfam" id="PF01478"/>
    </source>
</evidence>
<dbReference type="GO" id="GO:0004190">
    <property type="term" value="F:aspartic-type endopeptidase activity"/>
    <property type="evidence" value="ECO:0007669"/>
    <property type="project" value="InterPro"/>
</dbReference>
<proteinExistence type="inferred from homology"/>
<feature type="transmembrane region" description="Helical" evidence="3">
    <location>
        <begin position="141"/>
        <end position="163"/>
    </location>
</feature>
<feature type="domain" description="Prepilin type IV endopeptidase peptidase" evidence="4">
    <location>
        <begin position="19"/>
        <end position="128"/>
    </location>
</feature>
<dbReference type="GO" id="GO:0006465">
    <property type="term" value="P:signal peptide processing"/>
    <property type="evidence" value="ECO:0007669"/>
    <property type="project" value="TreeGrafter"/>
</dbReference>
<dbReference type="AlphaFoldDB" id="A0A3Q9J0A6"/>
<protein>
    <recommendedName>
        <fullName evidence="4">Prepilin type IV endopeptidase peptidase domain-containing protein</fullName>
    </recommendedName>
</protein>
<dbReference type="PANTHER" id="PTHR30487:SF0">
    <property type="entry name" value="PREPILIN LEADER PEPTIDASE_N-METHYLTRANSFERASE-RELATED"/>
    <property type="match status" value="1"/>
</dbReference>
<feature type="transmembrane region" description="Helical" evidence="3">
    <location>
        <begin position="40"/>
        <end position="59"/>
    </location>
</feature>
<dbReference type="Pfam" id="PF01478">
    <property type="entry name" value="Peptidase_A24"/>
    <property type="match status" value="1"/>
</dbReference>
<dbReference type="Proteomes" id="UP000276888">
    <property type="component" value="Chromosome"/>
</dbReference>
<feature type="transmembrane region" description="Helical" evidence="3">
    <location>
        <begin position="65"/>
        <end position="82"/>
    </location>
</feature>
<sequence>MSPPDALAGVAVLLSYAWLAAASVVLTVVDVRTHRLPDRVVLPGYAVGIVLFAIAAALTNDPGPLLRAVVAGAALFTGFLLLRVVNTAGLGGGDVKLAGVLGLFLGRIGWDAVLTGLVVAFLIGGVSALVLLALRRARRSTALPFGPFLLAGAWCGILTAVVVA</sequence>
<dbReference type="InterPro" id="IPR050882">
    <property type="entry name" value="Prepilin_peptidase/N-MTase"/>
</dbReference>
<dbReference type="InterPro" id="IPR000045">
    <property type="entry name" value="Prepilin_IV_endopep_pep"/>
</dbReference>
<evidence type="ECO:0000256" key="3">
    <source>
        <dbReference type="SAM" id="Phobius"/>
    </source>
</evidence>
<name>A0A3Q9J0A6_9MICO</name>
<dbReference type="OrthoDB" id="2087435at2"/>
<keyword evidence="3" id="KW-1133">Transmembrane helix</keyword>
<evidence type="ECO:0000256" key="2">
    <source>
        <dbReference type="RuleBase" id="RU003793"/>
    </source>
</evidence>